<dbReference type="AlphaFoldDB" id="A0A372LFZ4"/>
<dbReference type="RefSeq" id="WP_117321390.1">
    <property type="nucleotide sequence ID" value="NZ_QVTD01000003.1"/>
</dbReference>
<evidence type="ECO:0000313" key="1">
    <source>
        <dbReference type="EMBL" id="RFU65215.1"/>
    </source>
</evidence>
<dbReference type="EMBL" id="QVTD01000003">
    <property type="protein sequence ID" value="RFU65215.1"/>
    <property type="molecule type" value="Genomic_DNA"/>
</dbReference>
<accession>A0A372LFZ4</accession>
<dbReference type="Gene3D" id="3.40.50.720">
    <property type="entry name" value="NAD(P)-binding Rossmann-like Domain"/>
    <property type="match status" value="1"/>
</dbReference>
<reference evidence="1 2" key="1">
    <citation type="submission" date="2018-08" db="EMBL/GenBank/DDBJ databases">
        <title>Bacillus chawlae sp. nov., Bacillus glennii sp. nov., and Bacillus saganii sp. nov. Isolated from the Vehicle Assembly Building at Kennedy Space Center where the Viking Spacecraft were Assembled.</title>
        <authorList>
            <person name="Seuylemezian A."/>
            <person name="Vaishampayan P."/>
        </authorList>
    </citation>
    <scope>NUCLEOTIDE SEQUENCE [LARGE SCALE GENOMIC DNA]</scope>
    <source>
        <strain evidence="1 2">V44-8</strain>
    </source>
</reference>
<organism evidence="1 2">
    <name type="scientific">Peribacillus glennii</name>
    <dbReference type="NCBI Taxonomy" id="2303991"/>
    <lineage>
        <taxon>Bacteria</taxon>
        <taxon>Bacillati</taxon>
        <taxon>Bacillota</taxon>
        <taxon>Bacilli</taxon>
        <taxon>Bacillales</taxon>
        <taxon>Bacillaceae</taxon>
        <taxon>Peribacillus</taxon>
    </lineage>
</organism>
<dbReference type="InterPro" id="IPR022368">
    <property type="entry name" value="Thiazole_bacteriocin_mat_put"/>
</dbReference>
<dbReference type="Proteomes" id="UP000262939">
    <property type="component" value="Unassembled WGS sequence"/>
</dbReference>
<evidence type="ECO:0000313" key="2">
    <source>
        <dbReference type="Proteomes" id="UP000262939"/>
    </source>
</evidence>
<keyword evidence="2" id="KW-1185">Reference proteome</keyword>
<dbReference type="NCBIfam" id="TIGR03693">
    <property type="entry name" value="ocin_ThiF_like"/>
    <property type="match status" value="1"/>
</dbReference>
<gene>
    <name evidence="1" type="ORF">D0466_04740</name>
</gene>
<dbReference type="OrthoDB" id="2369163at2"/>
<proteinExistence type="predicted"/>
<sequence length="654" mass="73518">MINLTPSMRLKVKRDTFYLPDPNRGVYFRNNSSSFSMEGSTIVQWIEKLMPMFNGEYTLANLTEGLPAPYRDRVYEIAEVLYINGFVRDVSQDRPHQLTDQILNKHASQIEFLDSFGDSGAFRFQAYRQVKVLAVGSGPFFVSLVSSLLESGLPKFHTFITDLVPTNRRRLRELVAHAHKTDHEVAVEEVMVQKERVSSWNEIVKPFDSILYVSQEGDIEELRELHTVCRQENKLFLPAICFHQSGLAGPLVHSESKGCWESAWRRIHQTVLGKDQQLPVFSSTAGAMLANLIVFELFKETTRVTESEQNNRFFLLDLETLEGQWHSFMPHPLVTGHGKAQWVEDFDLAIENKSNRVEPKGLFLALGHLTSEKSGILHVWEEGDLKQLPLAQCRVQAVDPLSEGPAELLPETVCAGLTHEEARKEAGLTGIEAYVSQTADLLIKTLPSNPKVESSLLEIQGFVGIGAGETVAEGVCRGLQRYLDEEFRKQQVNQKIIVHRMLLGAVEDEHCRYYMQALTTMQGSPMIGLGREVSGFPVVWVGTSCGWFGCVGLNKTVAMRNALQKAIMKVQNQGAFLPAQGLEASTVLQEEPVQVNLAIPSEKDSTQPEILESALKVLERNRIQLLVFELELEPFLKEELAGVFGVLLREEETR</sequence>
<name>A0A372LFZ4_9BACI</name>
<protein>
    <submittedName>
        <fullName evidence="1">Putative thiazole-containing bacteriocin maturation protein</fullName>
    </submittedName>
</protein>
<comment type="caution">
    <text evidence="1">The sequence shown here is derived from an EMBL/GenBank/DDBJ whole genome shotgun (WGS) entry which is preliminary data.</text>
</comment>